<gene>
    <name evidence="1" type="ORF">ARALYDRAFT_684164</name>
</gene>
<evidence type="ECO:0000313" key="2">
    <source>
        <dbReference type="Proteomes" id="UP000008694"/>
    </source>
</evidence>
<proteinExistence type="predicted"/>
<keyword evidence="2" id="KW-1185">Reference proteome</keyword>
<dbReference type="Gramene" id="Al_scaffold_0008_984">
    <property type="protein sequence ID" value="Al_scaffold_0008_984"/>
    <property type="gene ID" value="Al_scaffold_0008_984"/>
</dbReference>
<dbReference type="EMBL" id="GL348720">
    <property type="protein sequence ID" value="EFH41850.1"/>
    <property type="molecule type" value="Genomic_DNA"/>
</dbReference>
<reference evidence="2" key="1">
    <citation type="journal article" date="2011" name="Nat. Genet.">
        <title>The Arabidopsis lyrata genome sequence and the basis of rapid genome size change.</title>
        <authorList>
            <person name="Hu T.T."/>
            <person name="Pattyn P."/>
            <person name="Bakker E.G."/>
            <person name="Cao J."/>
            <person name="Cheng J.-F."/>
            <person name="Clark R.M."/>
            <person name="Fahlgren N."/>
            <person name="Fawcett J.A."/>
            <person name="Grimwood J."/>
            <person name="Gundlach H."/>
            <person name="Haberer G."/>
            <person name="Hollister J.D."/>
            <person name="Ossowski S."/>
            <person name="Ottilar R.P."/>
            <person name="Salamov A.A."/>
            <person name="Schneeberger K."/>
            <person name="Spannagl M."/>
            <person name="Wang X."/>
            <person name="Yang L."/>
            <person name="Nasrallah M.E."/>
            <person name="Bergelson J."/>
            <person name="Carrington J.C."/>
            <person name="Gaut B.S."/>
            <person name="Schmutz J."/>
            <person name="Mayer K.F.X."/>
            <person name="Van de Peer Y."/>
            <person name="Grigoriev I.V."/>
            <person name="Nordborg M."/>
            <person name="Weigel D."/>
            <person name="Guo Y.-L."/>
        </authorList>
    </citation>
    <scope>NUCLEOTIDE SEQUENCE [LARGE SCALE GENOMIC DNA]</scope>
    <source>
        <strain evidence="2">cv. MN47</strain>
    </source>
</reference>
<dbReference type="AlphaFoldDB" id="D7MKD7"/>
<protein>
    <submittedName>
        <fullName evidence="1">Predicted protein</fullName>
    </submittedName>
</protein>
<organism evidence="2">
    <name type="scientific">Arabidopsis lyrata subsp. lyrata</name>
    <name type="common">Lyre-leaved rock-cress</name>
    <dbReference type="NCBI Taxonomy" id="81972"/>
    <lineage>
        <taxon>Eukaryota</taxon>
        <taxon>Viridiplantae</taxon>
        <taxon>Streptophyta</taxon>
        <taxon>Embryophyta</taxon>
        <taxon>Tracheophyta</taxon>
        <taxon>Spermatophyta</taxon>
        <taxon>Magnoliopsida</taxon>
        <taxon>eudicotyledons</taxon>
        <taxon>Gunneridae</taxon>
        <taxon>Pentapetalae</taxon>
        <taxon>rosids</taxon>
        <taxon>malvids</taxon>
        <taxon>Brassicales</taxon>
        <taxon>Brassicaceae</taxon>
        <taxon>Camelineae</taxon>
        <taxon>Arabidopsis</taxon>
    </lineage>
</organism>
<accession>D7MKD7</accession>
<dbReference type="HOGENOM" id="CLU_3002595_0_0_1"/>
<feature type="non-terminal residue" evidence="1">
    <location>
        <position position="1"/>
    </location>
</feature>
<sequence>SPFSEQFDHAEFVGDRVSDLGKRIRPSMQNIVFIQSRLPNEPRAEKTPVEAGPWYEG</sequence>
<name>D7MKD7_ARALL</name>
<dbReference type="Proteomes" id="UP000008694">
    <property type="component" value="Unassembled WGS sequence"/>
</dbReference>
<evidence type="ECO:0000313" key="1">
    <source>
        <dbReference type="EMBL" id="EFH41850.1"/>
    </source>
</evidence>